<organism evidence="1">
    <name type="scientific">Gordonia sp. MP11Mi</name>
    <dbReference type="NCBI Taxonomy" id="3022769"/>
    <lineage>
        <taxon>Bacteria</taxon>
        <taxon>Bacillati</taxon>
        <taxon>Actinomycetota</taxon>
        <taxon>Actinomycetes</taxon>
        <taxon>Mycobacteriales</taxon>
        <taxon>Gordoniaceae</taxon>
        <taxon>Gordonia</taxon>
    </lineage>
</organism>
<accession>A0AA97CUR8</accession>
<name>A0AA97CUR8_9ACTN</name>
<reference evidence="1" key="1">
    <citation type="submission" date="2023-06" db="EMBL/GenBank/DDBJ databases">
        <title>Gordonia sp. nov. and Pseudochrobactrum sp. nov., two species isolated from the burying beetle Nicrophorus vespilloides.</title>
        <authorList>
            <person name="Poehlein A."/>
            <person name="Guzman J."/>
            <person name="Daniel R."/>
            <person name="Vilcinskas A."/>
        </authorList>
    </citation>
    <scope>NUCLEOTIDE SEQUENCE</scope>
    <source>
        <strain evidence="1">MP11Mi</strain>
    </source>
</reference>
<protein>
    <recommendedName>
        <fullName evidence="2">Regulatory protein</fullName>
    </recommendedName>
</protein>
<dbReference type="Pfam" id="PF18937">
    <property type="entry name" value="DUF5685"/>
    <property type="match status" value="1"/>
</dbReference>
<proteinExistence type="predicted"/>
<dbReference type="InterPro" id="IPR043740">
    <property type="entry name" value="DUF5685"/>
</dbReference>
<gene>
    <name evidence="1" type="ORF">MP11Mi_14770</name>
</gene>
<evidence type="ECO:0000313" key="1">
    <source>
        <dbReference type="EMBL" id="WOC12392.1"/>
    </source>
</evidence>
<dbReference type="RefSeq" id="WP_420041629.1">
    <property type="nucleotide sequence ID" value="NZ_CP128986.1"/>
</dbReference>
<dbReference type="EMBL" id="CP128986">
    <property type="protein sequence ID" value="WOC12392.1"/>
    <property type="molecule type" value="Genomic_DNA"/>
</dbReference>
<sequence>MFGLLQPCRHVLDDDLRIQWRAHLCGLCLSLRDNHGQTARLTTNTDAVMVSVLTDAQRTPAAATRTAGPCALRGMRRAEVVTSNDPGVRLATAASLTLASAKARDAVAEQQHGLAPPMPVRTRVTRMAALGMERRAARAHDALDVSMVLTALDRQAEIETSSTDLDALTEPTARACATVFVSSADLAQAPVNRDVLAEIGGDYGRLAHLLDAVDDRPADDAVGAFNPLTATGTSDQLALARSTMLAGRIADRYRDLALHDDRLLRALLVDGVAQAVRRRRRTGERARIEAIGSGLQVWPPQQPLDWPEEWPYPPPFPPNRSWYERILPFTGVTFCGPALCTDHWNHCSDKYRSPVCDSSDCCDCCDCCDC</sequence>
<evidence type="ECO:0008006" key="2">
    <source>
        <dbReference type="Google" id="ProtNLM"/>
    </source>
</evidence>
<dbReference type="AlphaFoldDB" id="A0AA97CUR8"/>